<proteinExistence type="predicted"/>
<keyword evidence="3" id="KW-0804">Transcription</keyword>
<dbReference type="Proteomes" id="UP000570361">
    <property type="component" value="Unassembled WGS sequence"/>
</dbReference>
<dbReference type="Gene3D" id="1.10.10.60">
    <property type="entry name" value="Homeodomain-like"/>
    <property type="match status" value="2"/>
</dbReference>
<keyword evidence="2 6" id="KW-0238">DNA-binding</keyword>
<dbReference type="Pfam" id="PF12833">
    <property type="entry name" value="HTH_18"/>
    <property type="match status" value="1"/>
</dbReference>
<keyword evidence="1" id="KW-0805">Transcription regulation</keyword>
<evidence type="ECO:0000259" key="5">
    <source>
        <dbReference type="PROSITE" id="PS01124"/>
    </source>
</evidence>
<keyword evidence="4" id="KW-0472">Membrane</keyword>
<dbReference type="RefSeq" id="WP_183601492.1">
    <property type="nucleotide sequence ID" value="NZ_JACHXK010000008.1"/>
</dbReference>
<name>A0A7W5AZG8_9BACL</name>
<dbReference type="Pfam" id="PF17853">
    <property type="entry name" value="GGDEF_2"/>
    <property type="match status" value="1"/>
</dbReference>
<organism evidence="6 7">
    <name type="scientific">Paenibacillus phyllosphaerae</name>
    <dbReference type="NCBI Taxonomy" id="274593"/>
    <lineage>
        <taxon>Bacteria</taxon>
        <taxon>Bacillati</taxon>
        <taxon>Bacillota</taxon>
        <taxon>Bacilli</taxon>
        <taxon>Bacillales</taxon>
        <taxon>Paenibacillaceae</taxon>
        <taxon>Paenibacillus</taxon>
    </lineage>
</organism>
<evidence type="ECO:0000313" key="6">
    <source>
        <dbReference type="EMBL" id="MBB3111619.1"/>
    </source>
</evidence>
<evidence type="ECO:0000313" key="7">
    <source>
        <dbReference type="Proteomes" id="UP000570361"/>
    </source>
</evidence>
<gene>
    <name evidence="6" type="ORF">FHS18_003687</name>
</gene>
<dbReference type="PANTHER" id="PTHR43280">
    <property type="entry name" value="ARAC-FAMILY TRANSCRIPTIONAL REGULATOR"/>
    <property type="match status" value="1"/>
</dbReference>
<dbReference type="InterPro" id="IPR018062">
    <property type="entry name" value="HTH_AraC-typ_CS"/>
</dbReference>
<accession>A0A7W5AZG8</accession>
<feature type="transmembrane region" description="Helical" evidence="4">
    <location>
        <begin position="30"/>
        <end position="52"/>
    </location>
</feature>
<protein>
    <submittedName>
        <fullName evidence="6">AraC-like DNA-binding protein</fullName>
    </submittedName>
</protein>
<dbReference type="PANTHER" id="PTHR43280:SF28">
    <property type="entry name" value="HTH-TYPE TRANSCRIPTIONAL ACTIVATOR RHAS"/>
    <property type="match status" value="1"/>
</dbReference>
<dbReference type="InterPro" id="IPR018060">
    <property type="entry name" value="HTH_AraC"/>
</dbReference>
<dbReference type="InterPro" id="IPR041522">
    <property type="entry name" value="CdaR_GGDEF"/>
</dbReference>
<dbReference type="GO" id="GO:0003700">
    <property type="term" value="F:DNA-binding transcription factor activity"/>
    <property type="evidence" value="ECO:0007669"/>
    <property type="project" value="InterPro"/>
</dbReference>
<sequence>MLYPIQVRDSVNRLLSKLPASKGRFYRRSLILFLIVSAIPGMIIGALIYGIAGGRMESELLQLHHNQIEQRVSNIDEQFTNLELMLSHWAFDSTFNYSLYEKDFERDFEVSRDITNTLLLMQGSSTMVKRVELFVGGQAPVAFAPEYSRLASREQLSVYEELLNTDQSTYWTKRAFDPKQLGTEDLTLVHLLPGGSMKPFGALIVRLDGDKVGNMLRTMTPYNEGVTFMIEENGEINVSAGEGKRTDPFLLGLKSRIEARSDEAGSFFYDWQGTTYTVSYGAFDRIADRWSYVSASPITSITSPVLFISKLVFAVSVSALLLAALLAWLASRSMYSPIRRLVSALSEGGVIQDGYDDEFQLIEKHWHHLNRESRELQSKLTEQLPHVKESFLHQLLQGYLYAYSEADLIKRMEGYKWNVAGRRFVVLYVQLTGIASLEGKFKSGDEGLLTFAAVNMIEELASVRFEQANAINFHDLAAGLLVTLPESEDSSEALQSFCSELAETINHYLKMNVTIAVSKLVDRVSDIPHAFEAVKQAAGYRNCENKNQFIALAQAEFHDHEPTSLQYPSALERELLAALRTGREADTHELLRAFLESLSMGGAKENAVQQGMLDLLSGVRHAIMAAGIDPNRLYKGNNLYEQLSQIRESSRMLNWFEEKVLQPFQRELAGRSGNAVKQLIEEARQYMGEHYMKDISLDSCADRIGTNPFYLSRSFKQVTGTNFIDYLTELRMERAKELLRDSELRINDVAEQVGYQHSYFNRIFKKLEGTTPSRYREMSRSV</sequence>
<feature type="domain" description="HTH araC/xylS-type" evidence="5">
    <location>
        <begin position="681"/>
        <end position="778"/>
    </location>
</feature>
<keyword evidence="4" id="KW-1133">Transmembrane helix</keyword>
<dbReference type="EMBL" id="JACHXK010000008">
    <property type="protein sequence ID" value="MBB3111619.1"/>
    <property type="molecule type" value="Genomic_DNA"/>
</dbReference>
<reference evidence="6 7" key="1">
    <citation type="submission" date="2020-08" db="EMBL/GenBank/DDBJ databases">
        <title>Genomic Encyclopedia of Type Strains, Phase III (KMG-III): the genomes of soil and plant-associated and newly described type strains.</title>
        <authorList>
            <person name="Whitman W."/>
        </authorList>
    </citation>
    <scope>NUCLEOTIDE SEQUENCE [LARGE SCALE GENOMIC DNA]</scope>
    <source>
        <strain evidence="6 7">CECT 5862</strain>
    </source>
</reference>
<evidence type="ECO:0000256" key="4">
    <source>
        <dbReference type="SAM" id="Phobius"/>
    </source>
</evidence>
<dbReference type="SUPFAM" id="SSF46689">
    <property type="entry name" value="Homeodomain-like"/>
    <property type="match status" value="2"/>
</dbReference>
<keyword evidence="7" id="KW-1185">Reference proteome</keyword>
<evidence type="ECO:0000256" key="2">
    <source>
        <dbReference type="ARBA" id="ARBA00023125"/>
    </source>
</evidence>
<comment type="caution">
    <text evidence="6">The sequence shown here is derived from an EMBL/GenBank/DDBJ whole genome shotgun (WGS) entry which is preliminary data.</text>
</comment>
<dbReference type="PROSITE" id="PS01124">
    <property type="entry name" value="HTH_ARAC_FAMILY_2"/>
    <property type="match status" value="1"/>
</dbReference>
<dbReference type="AlphaFoldDB" id="A0A7W5AZG8"/>
<keyword evidence="4" id="KW-0812">Transmembrane</keyword>
<dbReference type="PROSITE" id="PS00041">
    <property type="entry name" value="HTH_ARAC_FAMILY_1"/>
    <property type="match status" value="1"/>
</dbReference>
<dbReference type="SMART" id="SM00342">
    <property type="entry name" value="HTH_ARAC"/>
    <property type="match status" value="1"/>
</dbReference>
<dbReference type="InterPro" id="IPR009057">
    <property type="entry name" value="Homeodomain-like_sf"/>
</dbReference>
<evidence type="ECO:0000256" key="1">
    <source>
        <dbReference type="ARBA" id="ARBA00023015"/>
    </source>
</evidence>
<dbReference type="GO" id="GO:0043565">
    <property type="term" value="F:sequence-specific DNA binding"/>
    <property type="evidence" value="ECO:0007669"/>
    <property type="project" value="InterPro"/>
</dbReference>
<evidence type="ECO:0000256" key="3">
    <source>
        <dbReference type="ARBA" id="ARBA00023163"/>
    </source>
</evidence>